<dbReference type="STRING" id="244447.ENSCSEP00000032927"/>
<feature type="coiled-coil region" evidence="2">
    <location>
        <begin position="88"/>
        <end position="135"/>
    </location>
</feature>
<reference evidence="3" key="2">
    <citation type="submission" date="2025-08" db="UniProtKB">
        <authorList>
            <consortium name="Ensembl"/>
        </authorList>
    </citation>
    <scope>IDENTIFICATION</scope>
</reference>
<dbReference type="PANTHER" id="PTHR22663">
    <property type="entry name" value="RING FINGER PROTEIN NARYA-RELATED"/>
    <property type="match status" value="1"/>
</dbReference>
<evidence type="ECO:0000256" key="1">
    <source>
        <dbReference type="ARBA" id="ARBA00023254"/>
    </source>
</evidence>
<reference evidence="3" key="3">
    <citation type="submission" date="2025-09" db="UniProtKB">
        <authorList>
            <consortium name="Ensembl"/>
        </authorList>
    </citation>
    <scope>IDENTIFICATION</scope>
</reference>
<evidence type="ECO:0000313" key="3">
    <source>
        <dbReference type="Ensembl" id="ENSCSEP00000032927.1"/>
    </source>
</evidence>
<dbReference type="GO" id="GO:0000795">
    <property type="term" value="C:synaptonemal complex"/>
    <property type="evidence" value="ECO:0007669"/>
    <property type="project" value="InterPro"/>
</dbReference>
<keyword evidence="1" id="KW-0469">Meiosis</keyword>
<dbReference type="AlphaFoldDB" id="A0A3P8X261"/>
<dbReference type="GO" id="GO:0007131">
    <property type="term" value="P:reciprocal meiotic recombination"/>
    <property type="evidence" value="ECO:0007669"/>
    <property type="project" value="InterPro"/>
</dbReference>
<dbReference type="PANTHER" id="PTHR22663:SF29">
    <property type="entry name" value="RING FINGER PROTEIN 212B"/>
    <property type="match status" value="1"/>
</dbReference>
<keyword evidence="4" id="KW-1185">Reference proteome</keyword>
<protein>
    <submittedName>
        <fullName evidence="3">Si:ch211-10e2.1</fullName>
    </submittedName>
</protein>
<dbReference type="Proteomes" id="UP000265120">
    <property type="component" value="Chromosome 20"/>
</dbReference>
<dbReference type="GO" id="GO:0019789">
    <property type="term" value="F:SUMO transferase activity"/>
    <property type="evidence" value="ECO:0007669"/>
    <property type="project" value="InterPro"/>
</dbReference>
<dbReference type="Ensembl" id="ENSCSET00000033351.1">
    <property type="protein sequence ID" value="ENSCSEP00000032927.1"/>
    <property type="gene ID" value="ENSCSEG00000021140.1"/>
</dbReference>
<dbReference type="OMA" id="CNQCFTK"/>
<evidence type="ECO:0000256" key="2">
    <source>
        <dbReference type="SAM" id="Coils"/>
    </source>
</evidence>
<dbReference type="GO" id="GO:0016925">
    <property type="term" value="P:protein sumoylation"/>
    <property type="evidence" value="ECO:0007669"/>
    <property type="project" value="TreeGrafter"/>
</dbReference>
<accession>A0A3P8X261</accession>
<sequence>MDWFHCSKCFTKRGSSFAVTSCGHICCEACIISECSVCGASCCYLTISDEMKPQEKVFFKEPLKLMQSRLEHISQIAVFQQKQMERIIIHLRHMTVELERRLKELTDKGYQLSELRRENDVLKKHILELKKENAELKKPLSQRRVSPGHLHIDSGQRMTLPVAITSP</sequence>
<organism evidence="3 4">
    <name type="scientific">Cynoglossus semilaevis</name>
    <name type="common">Tongue sole</name>
    <dbReference type="NCBI Taxonomy" id="244447"/>
    <lineage>
        <taxon>Eukaryota</taxon>
        <taxon>Metazoa</taxon>
        <taxon>Chordata</taxon>
        <taxon>Craniata</taxon>
        <taxon>Vertebrata</taxon>
        <taxon>Euteleostomi</taxon>
        <taxon>Actinopterygii</taxon>
        <taxon>Neopterygii</taxon>
        <taxon>Teleostei</taxon>
        <taxon>Neoteleostei</taxon>
        <taxon>Acanthomorphata</taxon>
        <taxon>Carangaria</taxon>
        <taxon>Pleuronectiformes</taxon>
        <taxon>Pleuronectoidei</taxon>
        <taxon>Cynoglossidae</taxon>
        <taxon>Cynoglossinae</taxon>
        <taxon>Cynoglossus</taxon>
    </lineage>
</organism>
<evidence type="ECO:0000313" key="4">
    <source>
        <dbReference type="Proteomes" id="UP000265120"/>
    </source>
</evidence>
<reference evidence="3 4" key="1">
    <citation type="journal article" date="2014" name="Nat. Genet.">
        <title>Whole-genome sequence of a flatfish provides insights into ZW sex chromosome evolution and adaptation to a benthic lifestyle.</title>
        <authorList>
            <person name="Chen S."/>
            <person name="Zhang G."/>
            <person name="Shao C."/>
            <person name="Huang Q."/>
            <person name="Liu G."/>
            <person name="Zhang P."/>
            <person name="Song W."/>
            <person name="An N."/>
            <person name="Chalopin D."/>
            <person name="Volff J.N."/>
            <person name="Hong Y."/>
            <person name="Li Q."/>
            <person name="Sha Z."/>
            <person name="Zhou H."/>
            <person name="Xie M."/>
            <person name="Yu Q."/>
            <person name="Liu Y."/>
            <person name="Xiang H."/>
            <person name="Wang N."/>
            <person name="Wu K."/>
            <person name="Yang C."/>
            <person name="Zhou Q."/>
            <person name="Liao X."/>
            <person name="Yang L."/>
            <person name="Hu Q."/>
            <person name="Zhang J."/>
            <person name="Meng L."/>
            <person name="Jin L."/>
            <person name="Tian Y."/>
            <person name="Lian J."/>
            <person name="Yang J."/>
            <person name="Miao G."/>
            <person name="Liu S."/>
            <person name="Liang Z."/>
            <person name="Yan F."/>
            <person name="Li Y."/>
            <person name="Sun B."/>
            <person name="Zhang H."/>
            <person name="Zhang J."/>
            <person name="Zhu Y."/>
            <person name="Du M."/>
            <person name="Zhao Y."/>
            <person name="Schartl M."/>
            <person name="Tang Q."/>
            <person name="Wang J."/>
        </authorList>
    </citation>
    <scope>NUCLEOTIDE SEQUENCE</scope>
</reference>
<keyword evidence="2" id="KW-0175">Coiled coil</keyword>
<dbReference type="GO" id="GO:0007129">
    <property type="term" value="P:homologous chromosome pairing at meiosis"/>
    <property type="evidence" value="ECO:0007669"/>
    <property type="project" value="TreeGrafter"/>
</dbReference>
<dbReference type="GeneTree" id="ENSGT00740000115581"/>
<proteinExistence type="predicted"/>
<dbReference type="InterPro" id="IPR042123">
    <property type="entry name" value="Zip3/RNF212-like"/>
</dbReference>
<dbReference type="InParanoid" id="A0A3P8X261"/>
<name>A0A3P8X261_CYNSE</name>